<dbReference type="Pfam" id="PF07883">
    <property type="entry name" value="Cupin_2"/>
    <property type="match status" value="1"/>
</dbReference>
<protein>
    <submittedName>
        <fullName evidence="2">Mannose-6-phosphate isomerase</fullName>
    </submittedName>
</protein>
<reference evidence="2" key="1">
    <citation type="journal article" date="2015" name="Proc. Natl. Acad. Sci. U.S.A.">
        <title>Networks of energetic and metabolic interactions define dynamics in microbial communities.</title>
        <authorList>
            <person name="Embree M."/>
            <person name="Liu J.K."/>
            <person name="Al-Bassam M.M."/>
            <person name="Zengler K."/>
        </authorList>
    </citation>
    <scope>NUCLEOTIDE SEQUENCE</scope>
</reference>
<dbReference type="InterPro" id="IPR013096">
    <property type="entry name" value="Cupin_2"/>
</dbReference>
<dbReference type="InterPro" id="IPR011051">
    <property type="entry name" value="RmlC_Cupin_sf"/>
</dbReference>
<dbReference type="GO" id="GO:0016853">
    <property type="term" value="F:isomerase activity"/>
    <property type="evidence" value="ECO:0007669"/>
    <property type="project" value="UniProtKB-KW"/>
</dbReference>
<evidence type="ECO:0000259" key="1">
    <source>
        <dbReference type="Pfam" id="PF07883"/>
    </source>
</evidence>
<gene>
    <name evidence="2" type="ORF">ASZ90_010466</name>
</gene>
<dbReference type="InterPro" id="IPR052044">
    <property type="entry name" value="PKS_Associated_Protein"/>
</dbReference>
<dbReference type="EMBL" id="LNQE01001255">
    <property type="protein sequence ID" value="KUG19811.1"/>
    <property type="molecule type" value="Genomic_DNA"/>
</dbReference>
<dbReference type="AlphaFoldDB" id="A0A0W8FHN4"/>
<proteinExistence type="predicted"/>
<sequence>MLIRDIRDGVYEKVMDGSILCELLHPDREREEIPMQCSIAHAIVPAGASTLPHRLRDSSEVYYILMGEGRMHIDRESAPVRPGQAVFIPPRASQHIENTGEGDLTFLCIVDPRWRAEDEELA</sequence>
<comment type="caution">
    <text evidence="2">The sequence shown here is derived from an EMBL/GenBank/DDBJ whole genome shotgun (WGS) entry which is preliminary data.</text>
</comment>
<dbReference type="Gene3D" id="2.60.120.10">
    <property type="entry name" value="Jelly Rolls"/>
    <property type="match status" value="1"/>
</dbReference>
<accession>A0A0W8FHN4</accession>
<dbReference type="InterPro" id="IPR014710">
    <property type="entry name" value="RmlC-like_jellyroll"/>
</dbReference>
<dbReference type="SUPFAM" id="SSF51182">
    <property type="entry name" value="RmlC-like cupins"/>
    <property type="match status" value="1"/>
</dbReference>
<dbReference type="PANTHER" id="PTHR36114">
    <property type="entry name" value="16.7 KDA PROTEIN IN WHIE LOCUS"/>
    <property type="match status" value="1"/>
</dbReference>
<organism evidence="2">
    <name type="scientific">hydrocarbon metagenome</name>
    <dbReference type="NCBI Taxonomy" id="938273"/>
    <lineage>
        <taxon>unclassified sequences</taxon>
        <taxon>metagenomes</taxon>
        <taxon>ecological metagenomes</taxon>
    </lineage>
</organism>
<evidence type="ECO:0000313" key="2">
    <source>
        <dbReference type="EMBL" id="KUG19811.1"/>
    </source>
</evidence>
<keyword evidence="2" id="KW-0413">Isomerase</keyword>
<dbReference type="CDD" id="cd02214">
    <property type="entry name" value="cupin_MJ1618"/>
    <property type="match status" value="1"/>
</dbReference>
<dbReference type="PANTHER" id="PTHR36114:SF1">
    <property type="entry name" value="16.7 KDA PROTEIN IN WHIE LOCUS"/>
    <property type="match status" value="1"/>
</dbReference>
<feature type="domain" description="Cupin type-2" evidence="1">
    <location>
        <begin position="42"/>
        <end position="110"/>
    </location>
</feature>
<name>A0A0W8FHN4_9ZZZZ</name>